<evidence type="ECO:0000256" key="1">
    <source>
        <dbReference type="SAM" id="SignalP"/>
    </source>
</evidence>
<organism evidence="4 6">
    <name type="scientific">Aeromonas bestiarum</name>
    <dbReference type="NCBI Taxonomy" id="105751"/>
    <lineage>
        <taxon>Bacteria</taxon>
        <taxon>Pseudomonadati</taxon>
        <taxon>Pseudomonadota</taxon>
        <taxon>Gammaproteobacteria</taxon>
        <taxon>Aeromonadales</taxon>
        <taxon>Aeromonadaceae</taxon>
        <taxon>Aeromonas</taxon>
    </lineage>
</organism>
<dbReference type="Pfam" id="PF13590">
    <property type="entry name" value="DUF4136"/>
    <property type="match status" value="1"/>
</dbReference>
<dbReference type="Proteomes" id="UP001168216">
    <property type="component" value="Unassembled WGS sequence"/>
</dbReference>
<keyword evidence="5" id="KW-1185">Reference proteome</keyword>
<comment type="caution">
    <text evidence="4">The sequence shown here is derived from an EMBL/GenBank/DDBJ whole genome shotgun (WGS) entry which is preliminary data.</text>
</comment>
<evidence type="ECO:0000313" key="4">
    <source>
        <dbReference type="EMBL" id="MDM5141172.1"/>
    </source>
</evidence>
<dbReference type="PROSITE" id="PS51257">
    <property type="entry name" value="PROKAR_LIPOPROTEIN"/>
    <property type="match status" value="1"/>
</dbReference>
<dbReference type="AlphaFoldDB" id="A0AAW7I1H7"/>
<evidence type="ECO:0000313" key="5">
    <source>
        <dbReference type="Proteomes" id="UP001168107"/>
    </source>
</evidence>
<dbReference type="InterPro" id="IPR025411">
    <property type="entry name" value="DUF4136"/>
</dbReference>
<reference evidence="4" key="1">
    <citation type="submission" date="2023-08" db="EMBL/GenBank/DDBJ databases">
        <title>WGS of Aeromonas isolates.</title>
        <authorList>
            <person name="Lee H."/>
        </authorList>
    </citation>
    <scope>NUCLEOTIDE SEQUENCE</scope>
    <source>
        <strain evidence="4">SL22</strain>
        <strain evidence="3">SU58-3</strain>
    </source>
</reference>
<proteinExistence type="predicted"/>
<feature type="signal peptide" evidence="1">
    <location>
        <begin position="1"/>
        <end position="22"/>
    </location>
</feature>
<dbReference type="Proteomes" id="UP001168107">
    <property type="component" value="Unassembled WGS sequence"/>
</dbReference>
<keyword evidence="1" id="KW-0732">Signal</keyword>
<dbReference type="RefSeq" id="WP_043135095.1">
    <property type="nucleotide sequence ID" value="NZ_CAWLWI010000005.1"/>
</dbReference>
<accession>A0AAW7I1H7</accession>
<evidence type="ECO:0000313" key="3">
    <source>
        <dbReference type="EMBL" id="MDM5073870.1"/>
    </source>
</evidence>
<name>A0AAW7I1H7_9GAMM</name>
<sequence length="177" mass="18578">MRLAFLSVVLAALLGGCSSGPAAPTVESGTMVVRPAASWPFGATPRYALAEQFQYAGDSAEGWLEPVQQAVNQELGSKGWQSVPLAEADVWVAIGVAGSKDLSDGEIFARLGMTPGLQAKAGDRKGTLAIVLLDRRTQQAVWSSAISLASDVAIPEASRRQLSQQLASQMLNALPTR</sequence>
<gene>
    <name evidence="3" type="ORF">OB935_18815</name>
    <name evidence="4" type="ORF">OB959_15460</name>
</gene>
<feature type="chain" id="PRO_5043700925" evidence="1">
    <location>
        <begin position="23"/>
        <end position="177"/>
    </location>
</feature>
<feature type="domain" description="DUF4136" evidence="2">
    <location>
        <begin position="65"/>
        <end position="175"/>
    </location>
</feature>
<protein>
    <submittedName>
        <fullName evidence="4">DUF4136 domain-containing protein</fullName>
    </submittedName>
</protein>
<evidence type="ECO:0000313" key="6">
    <source>
        <dbReference type="Proteomes" id="UP001168216"/>
    </source>
</evidence>
<evidence type="ECO:0000259" key="2">
    <source>
        <dbReference type="Pfam" id="PF13590"/>
    </source>
</evidence>
<dbReference type="EMBL" id="JAOPLV010000007">
    <property type="protein sequence ID" value="MDM5141172.1"/>
    <property type="molecule type" value="Genomic_DNA"/>
</dbReference>
<dbReference type="EMBL" id="JAOPLL010000014">
    <property type="protein sequence ID" value="MDM5073870.1"/>
    <property type="molecule type" value="Genomic_DNA"/>
</dbReference>